<sequence>MDLGRAPRQNVPLDFFGSVNLPLSTFAITRQHELPSLMTSSNSADTITHPEHLSVLFGQLRSTDANPRSSFFECFPSPRTYEQRRQRLNTSSSSSTASLSTYRQRSAAVADQDFEVEPEHEDVRSVYIPGRTSHHNTNPSSSADEPGEEDHTVSPRGFFTVAPTEEEITDALSSPFAFRSTPVSSPAVTPRIESFCKQQMIHPRLLERREEDAALKQEGSA</sequence>
<dbReference type="InParanoid" id="A0A2P6MYH5"/>
<evidence type="ECO:0000313" key="3">
    <source>
        <dbReference type="Proteomes" id="UP000241769"/>
    </source>
</evidence>
<gene>
    <name evidence="2" type="ORF">PROFUN_14884</name>
</gene>
<proteinExistence type="predicted"/>
<name>A0A2P6MYH5_9EUKA</name>
<feature type="region of interest" description="Disordered" evidence="1">
    <location>
        <begin position="82"/>
        <end position="154"/>
    </location>
</feature>
<evidence type="ECO:0000256" key="1">
    <source>
        <dbReference type="SAM" id="MobiDB-lite"/>
    </source>
</evidence>
<dbReference type="Proteomes" id="UP000241769">
    <property type="component" value="Unassembled WGS sequence"/>
</dbReference>
<protein>
    <submittedName>
        <fullName evidence="2">Uncharacterized protein</fullName>
    </submittedName>
</protein>
<reference evidence="2 3" key="1">
    <citation type="journal article" date="2018" name="Genome Biol. Evol.">
        <title>Multiple Roots of Fruiting Body Formation in Amoebozoa.</title>
        <authorList>
            <person name="Hillmann F."/>
            <person name="Forbes G."/>
            <person name="Novohradska S."/>
            <person name="Ferling I."/>
            <person name="Riege K."/>
            <person name="Groth M."/>
            <person name="Westermann M."/>
            <person name="Marz M."/>
            <person name="Spaller T."/>
            <person name="Winckler T."/>
            <person name="Schaap P."/>
            <person name="Glockner G."/>
        </authorList>
    </citation>
    <scope>NUCLEOTIDE SEQUENCE [LARGE SCALE GENOMIC DNA]</scope>
    <source>
        <strain evidence="2 3">Jena</strain>
    </source>
</reference>
<evidence type="ECO:0000313" key="2">
    <source>
        <dbReference type="EMBL" id="PRP76759.1"/>
    </source>
</evidence>
<dbReference type="EMBL" id="MDYQ01000303">
    <property type="protein sequence ID" value="PRP76759.1"/>
    <property type="molecule type" value="Genomic_DNA"/>
</dbReference>
<organism evidence="2 3">
    <name type="scientific">Planoprotostelium fungivorum</name>
    <dbReference type="NCBI Taxonomy" id="1890364"/>
    <lineage>
        <taxon>Eukaryota</taxon>
        <taxon>Amoebozoa</taxon>
        <taxon>Evosea</taxon>
        <taxon>Variosea</taxon>
        <taxon>Cavosteliida</taxon>
        <taxon>Cavosteliaceae</taxon>
        <taxon>Planoprotostelium</taxon>
    </lineage>
</organism>
<accession>A0A2P6MYH5</accession>
<dbReference type="AlphaFoldDB" id="A0A2P6MYH5"/>
<keyword evidence="3" id="KW-1185">Reference proteome</keyword>
<feature type="compositionally biased region" description="Low complexity" evidence="1">
    <location>
        <begin position="90"/>
        <end position="101"/>
    </location>
</feature>
<comment type="caution">
    <text evidence="2">The sequence shown here is derived from an EMBL/GenBank/DDBJ whole genome shotgun (WGS) entry which is preliminary data.</text>
</comment>